<keyword evidence="3" id="KW-1185">Reference proteome</keyword>
<dbReference type="Proteomes" id="UP000244893">
    <property type="component" value="Unassembled WGS sequence"/>
</dbReference>
<gene>
    <name evidence="2" type="ORF">DDQ50_03185</name>
</gene>
<organism evidence="2 3">
    <name type="scientific">Amnibacterium flavum</name>
    <dbReference type="NCBI Taxonomy" id="2173173"/>
    <lineage>
        <taxon>Bacteria</taxon>
        <taxon>Bacillati</taxon>
        <taxon>Actinomycetota</taxon>
        <taxon>Actinomycetes</taxon>
        <taxon>Micrococcales</taxon>
        <taxon>Microbacteriaceae</taxon>
        <taxon>Amnibacterium</taxon>
    </lineage>
</organism>
<evidence type="ECO:0000313" key="3">
    <source>
        <dbReference type="Proteomes" id="UP000244893"/>
    </source>
</evidence>
<evidence type="ECO:0000256" key="1">
    <source>
        <dbReference type="SAM" id="MobiDB-lite"/>
    </source>
</evidence>
<feature type="region of interest" description="Disordered" evidence="1">
    <location>
        <begin position="76"/>
        <end position="104"/>
    </location>
</feature>
<dbReference type="EMBL" id="QEOP01000001">
    <property type="protein sequence ID" value="PVZ95518.1"/>
    <property type="molecule type" value="Genomic_DNA"/>
</dbReference>
<comment type="caution">
    <text evidence="2">The sequence shown here is derived from an EMBL/GenBank/DDBJ whole genome shotgun (WGS) entry which is preliminary data.</text>
</comment>
<evidence type="ECO:0000313" key="2">
    <source>
        <dbReference type="EMBL" id="PVZ95518.1"/>
    </source>
</evidence>
<name>A0A2V1HSH6_9MICO</name>
<sequence length="104" mass="10842">MKGKLVFVAGLATGYVLGTKAGRRRYEQIKSGAQKLWTSPPVRRGVEQVQTFVDDHSPDVPAVLADGAKKVIDKVAASASTKSSTRKSSGSGSSKTGSSTTSTE</sequence>
<dbReference type="OrthoDB" id="5125216at2"/>
<dbReference type="AlphaFoldDB" id="A0A2V1HSH6"/>
<proteinExistence type="predicted"/>
<protein>
    <recommendedName>
        <fullName evidence="4">YtxH domain-containing protein</fullName>
    </recommendedName>
</protein>
<accession>A0A2V1HSH6</accession>
<reference evidence="2 3" key="1">
    <citation type="submission" date="2018-05" db="EMBL/GenBank/DDBJ databases">
        <title>Amnibacterium sp. M8JJ-5, whole genome shotgun sequence.</title>
        <authorList>
            <person name="Tuo L."/>
        </authorList>
    </citation>
    <scope>NUCLEOTIDE SEQUENCE [LARGE SCALE GENOMIC DNA]</scope>
    <source>
        <strain evidence="2 3">M8JJ-5</strain>
    </source>
</reference>
<dbReference type="RefSeq" id="WP_116755253.1">
    <property type="nucleotide sequence ID" value="NZ_JBHUEX010000001.1"/>
</dbReference>
<evidence type="ECO:0008006" key="4">
    <source>
        <dbReference type="Google" id="ProtNLM"/>
    </source>
</evidence>